<protein>
    <recommendedName>
        <fullName evidence="4">Secreted protein</fullName>
    </recommendedName>
</protein>
<feature type="signal peptide" evidence="1">
    <location>
        <begin position="1"/>
        <end position="18"/>
    </location>
</feature>
<evidence type="ECO:0000256" key="1">
    <source>
        <dbReference type="SAM" id="SignalP"/>
    </source>
</evidence>
<comment type="caution">
    <text evidence="2">The sequence shown here is derived from an EMBL/GenBank/DDBJ whole genome shotgun (WGS) entry which is preliminary data.</text>
</comment>
<keyword evidence="3" id="KW-1185">Reference proteome</keyword>
<evidence type="ECO:0000313" key="3">
    <source>
        <dbReference type="Proteomes" id="UP001356427"/>
    </source>
</evidence>
<feature type="chain" id="PRO_5042952907" description="Secreted protein" evidence="1">
    <location>
        <begin position="19"/>
        <end position="147"/>
    </location>
</feature>
<dbReference type="Proteomes" id="UP001356427">
    <property type="component" value="Unassembled WGS sequence"/>
</dbReference>
<organism evidence="2 3">
    <name type="scientific">Coregonus suidteri</name>
    <dbReference type="NCBI Taxonomy" id="861788"/>
    <lineage>
        <taxon>Eukaryota</taxon>
        <taxon>Metazoa</taxon>
        <taxon>Chordata</taxon>
        <taxon>Craniata</taxon>
        <taxon>Vertebrata</taxon>
        <taxon>Euteleostomi</taxon>
        <taxon>Actinopterygii</taxon>
        <taxon>Neopterygii</taxon>
        <taxon>Teleostei</taxon>
        <taxon>Protacanthopterygii</taxon>
        <taxon>Salmoniformes</taxon>
        <taxon>Salmonidae</taxon>
        <taxon>Coregoninae</taxon>
        <taxon>Coregonus</taxon>
    </lineage>
</organism>
<gene>
    <name evidence="2" type="ORF">J4Q44_G00204600</name>
</gene>
<accession>A0AAN8LI61</accession>
<reference evidence="2 3" key="1">
    <citation type="submission" date="2021-04" db="EMBL/GenBank/DDBJ databases">
        <authorList>
            <person name="De Guttry C."/>
            <person name="Zahm M."/>
            <person name="Klopp C."/>
            <person name="Cabau C."/>
            <person name="Louis A."/>
            <person name="Berthelot C."/>
            <person name="Parey E."/>
            <person name="Roest Crollius H."/>
            <person name="Montfort J."/>
            <person name="Robinson-Rechavi M."/>
            <person name="Bucao C."/>
            <person name="Bouchez O."/>
            <person name="Gislard M."/>
            <person name="Lluch J."/>
            <person name="Milhes M."/>
            <person name="Lampietro C."/>
            <person name="Lopez Roques C."/>
            <person name="Donnadieu C."/>
            <person name="Braasch I."/>
            <person name="Desvignes T."/>
            <person name="Postlethwait J."/>
            <person name="Bobe J."/>
            <person name="Wedekind C."/>
            <person name="Guiguen Y."/>
        </authorList>
    </citation>
    <scope>NUCLEOTIDE SEQUENCE [LARGE SCALE GENOMIC DNA]</scope>
    <source>
        <strain evidence="2">Cs_M1</strain>
        <tissue evidence="2">Blood</tissue>
    </source>
</reference>
<evidence type="ECO:0008006" key="4">
    <source>
        <dbReference type="Google" id="ProtNLM"/>
    </source>
</evidence>
<evidence type="ECO:0000313" key="2">
    <source>
        <dbReference type="EMBL" id="KAK6308997.1"/>
    </source>
</evidence>
<keyword evidence="1" id="KW-0732">Signal</keyword>
<dbReference type="EMBL" id="JAGTTL010000018">
    <property type="protein sequence ID" value="KAK6308997.1"/>
    <property type="molecule type" value="Genomic_DNA"/>
</dbReference>
<proteinExistence type="predicted"/>
<name>A0AAN8LI61_9TELE</name>
<sequence length="147" mass="15911">MLALRVVTLDALIASVNLSLTFSSDRTPVTLASDYGSTSQWRMCRRHRFDLTPCGRRPWSMSGCGCLTSPLLCCLMSFTADGDGRVPRDCWQMSVIMAGGSSMWGPPVGGLTALSSWIRDCTSSLSGLPTLAPPLCNRSRPLFSLQC</sequence>
<dbReference type="AlphaFoldDB" id="A0AAN8LI61"/>